<dbReference type="EMBL" id="MU273764">
    <property type="protein sequence ID" value="KAI0028321.1"/>
    <property type="molecule type" value="Genomic_DNA"/>
</dbReference>
<accession>A0ACB8Q9P5</accession>
<name>A0ACB8Q9P5_9AGAM</name>
<feature type="non-terminal residue" evidence="1">
    <location>
        <position position="1"/>
    </location>
</feature>
<reference evidence="1" key="1">
    <citation type="submission" date="2021-02" db="EMBL/GenBank/DDBJ databases">
        <authorList>
            <consortium name="DOE Joint Genome Institute"/>
            <person name="Ahrendt S."/>
            <person name="Looney B.P."/>
            <person name="Miyauchi S."/>
            <person name="Morin E."/>
            <person name="Drula E."/>
            <person name="Courty P.E."/>
            <person name="Chicoki N."/>
            <person name="Fauchery L."/>
            <person name="Kohler A."/>
            <person name="Kuo A."/>
            <person name="Labutti K."/>
            <person name="Pangilinan J."/>
            <person name="Lipzen A."/>
            <person name="Riley R."/>
            <person name="Andreopoulos W."/>
            <person name="He G."/>
            <person name="Johnson J."/>
            <person name="Barry K.W."/>
            <person name="Grigoriev I.V."/>
            <person name="Nagy L."/>
            <person name="Hibbett D."/>
            <person name="Henrissat B."/>
            <person name="Matheny P.B."/>
            <person name="Labbe J."/>
            <person name="Martin F."/>
        </authorList>
    </citation>
    <scope>NUCLEOTIDE SEQUENCE</scope>
    <source>
        <strain evidence="1">EC-137</strain>
    </source>
</reference>
<organism evidence="1 2">
    <name type="scientific">Vararia minispora EC-137</name>
    <dbReference type="NCBI Taxonomy" id="1314806"/>
    <lineage>
        <taxon>Eukaryota</taxon>
        <taxon>Fungi</taxon>
        <taxon>Dikarya</taxon>
        <taxon>Basidiomycota</taxon>
        <taxon>Agaricomycotina</taxon>
        <taxon>Agaricomycetes</taxon>
        <taxon>Russulales</taxon>
        <taxon>Lachnocladiaceae</taxon>
        <taxon>Vararia</taxon>
    </lineage>
</organism>
<reference evidence="1" key="2">
    <citation type="journal article" date="2022" name="New Phytol.">
        <title>Evolutionary transition to the ectomycorrhizal habit in the genomes of a hyperdiverse lineage of mushroom-forming fungi.</title>
        <authorList>
            <person name="Looney B."/>
            <person name="Miyauchi S."/>
            <person name="Morin E."/>
            <person name="Drula E."/>
            <person name="Courty P.E."/>
            <person name="Kohler A."/>
            <person name="Kuo A."/>
            <person name="LaButti K."/>
            <person name="Pangilinan J."/>
            <person name="Lipzen A."/>
            <person name="Riley R."/>
            <person name="Andreopoulos W."/>
            <person name="He G."/>
            <person name="Johnson J."/>
            <person name="Nolan M."/>
            <person name="Tritt A."/>
            <person name="Barry K.W."/>
            <person name="Grigoriev I.V."/>
            <person name="Nagy L.G."/>
            <person name="Hibbett D."/>
            <person name="Henrissat B."/>
            <person name="Matheny P.B."/>
            <person name="Labbe J."/>
            <person name="Martin F.M."/>
        </authorList>
    </citation>
    <scope>NUCLEOTIDE SEQUENCE</scope>
    <source>
        <strain evidence="1">EC-137</strain>
    </source>
</reference>
<dbReference type="Proteomes" id="UP000814128">
    <property type="component" value="Unassembled WGS sequence"/>
</dbReference>
<evidence type="ECO:0000313" key="1">
    <source>
        <dbReference type="EMBL" id="KAI0028321.1"/>
    </source>
</evidence>
<evidence type="ECO:0000313" key="2">
    <source>
        <dbReference type="Proteomes" id="UP000814128"/>
    </source>
</evidence>
<comment type="caution">
    <text evidence="1">The sequence shown here is derived from an EMBL/GenBank/DDBJ whole genome shotgun (WGS) entry which is preliminary data.</text>
</comment>
<proteinExistence type="predicted"/>
<gene>
    <name evidence="1" type="ORF">K488DRAFT_58912</name>
</gene>
<sequence>AGQLPNEILTAIFEDLPPTVLTRLARVCRGWRAAAERLLYASIIIYESLSTPPDPKLSVQAPMPAATVRCCTTLASRRDLAQAVRRFHLRWAAEHVHPPGLLLALAQNIITALLPTLVHLESLELFLGLGSHQPPLASLLASCAFPYLRALALAGLRGAPEPVLHRHPGLLHLRLPDYAVPLQLAPADLPLLTSFRGTPAAAASLLPGRPVRMLGLVGHEFVTERDLARIGGARVRALDLSGMSVLPVLLRDVSRHMADVQVLRVRLALRHTLHYAMSGIVRLPSRLLYRLLEGLTTVLGAFRALQTLDLSPTNAVDGVGGSSAGEEGKLCVSWVGACPTLRRVIFPSKTEWARTDDGRWRHS</sequence>
<protein>
    <submittedName>
        <fullName evidence="1">Uncharacterized protein</fullName>
    </submittedName>
</protein>
<keyword evidence="2" id="KW-1185">Reference proteome</keyword>